<feature type="domain" description="Glycosyl hydrolase family 31 C-terminal" evidence="4">
    <location>
        <begin position="591"/>
        <end position="676"/>
    </location>
</feature>
<dbReference type="GO" id="GO:0030246">
    <property type="term" value="F:carbohydrate binding"/>
    <property type="evidence" value="ECO:0007669"/>
    <property type="project" value="InterPro"/>
</dbReference>
<proteinExistence type="inferred from homology"/>
<dbReference type="Gene3D" id="2.60.40.1760">
    <property type="entry name" value="glycosyl hydrolase (family 31)"/>
    <property type="match status" value="1"/>
</dbReference>
<dbReference type="PATRIC" id="fig|1432052.3.peg.6403"/>
<dbReference type="Proteomes" id="UP000095003">
    <property type="component" value="Unassembled WGS sequence"/>
</dbReference>
<dbReference type="AlphaFoldDB" id="A0A1E3A7P1"/>
<name>A0A1E3A7P1_9FIRM</name>
<dbReference type="InterPro" id="IPR051816">
    <property type="entry name" value="Glycosyl_Hydrolase_31"/>
</dbReference>
<dbReference type="PANTHER" id="PTHR43863:SF2">
    <property type="entry name" value="MALTASE-GLUCOAMYLASE"/>
    <property type="match status" value="1"/>
</dbReference>
<dbReference type="SUPFAM" id="SSF51011">
    <property type="entry name" value="Glycosyl hydrolase domain"/>
    <property type="match status" value="1"/>
</dbReference>
<dbReference type="InterPro" id="IPR013780">
    <property type="entry name" value="Glyco_hydro_b"/>
</dbReference>
<dbReference type="Gene3D" id="2.60.40.1180">
    <property type="entry name" value="Golgi alpha-mannosidase II"/>
    <property type="match status" value="1"/>
</dbReference>
<dbReference type="CDD" id="cd06591">
    <property type="entry name" value="GH31_xylosidase_XylS"/>
    <property type="match status" value="1"/>
</dbReference>
<dbReference type="EC" id="3.2.1.177" evidence="5"/>
<dbReference type="InterPro" id="IPR017853">
    <property type="entry name" value="GH"/>
</dbReference>
<dbReference type="GO" id="GO:0061634">
    <property type="term" value="F:alpha-D-xyloside xylohydrolase"/>
    <property type="evidence" value="ECO:0007669"/>
    <property type="project" value="UniProtKB-EC"/>
</dbReference>
<dbReference type="RefSeq" id="WP_069159217.1">
    <property type="nucleotide sequence ID" value="NZ_DBFYTC010000114.1"/>
</dbReference>
<dbReference type="GO" id="GO:0005975">
    <property type="term" value="P:carbohydrate metabolic process"/>
    <property type="evidence" value="ECO:0007669"/>
    <property type="project" value="InterPro"/>
</dbReference>
<dbReference type="InterPro" id="IPR011013">
    <property type="entry name" value="Gal_mutarotase_sf_dom"/>
</dbReference>
<comment type="similarity">
    <text evidence="1 2">Belongs to the glycosyl hydrolase 31 family.</text>
</comment>
<dbReference type="InterPro" id="IPR048395">
    <property type="entry name" value="Glyco_hydro_31_C"/>
</dbReference>
<dbReference type="Pfam" id="PF01055">
    <property type="entry name" value="Glyco_hydro_31_2nd"/>
    <property type="match status" value="1"/>
</dbReference>
<comment type="caution">
    <text evidence="5">The sequence shown here is derived from an EMBL/GenBank/DDBJ whole genome shotgun (WGS) entry which is preliminary data.</text>
</comment>
<evidence type="ECO:0000256" key="2">
    <source>
        <dbReference type="RuleBase" id="RU361185"/>
    </source>
</evidence>
<dbReference type="SUPFAM" id="SSF74650">
    <property type="entry name" value="Galactose mutarotase-like"/>
    <property type="match status" value="1"/>
</dbReference>
<dbReference type="GeneID" id="93300452"/>
<keyword evidence="2 5" id="KW-0378">Hydrolase</keyword>
<dbReference type="CDD" id="cd14752">
    <property type="entry name" value="GH31_N"/>
    <property type="match status" value="1"/>
</dbReference>
<organism evidence="5 6">
    <name type="scientific">Eisenbergiella tayi</name>
    <dbReference type="NCBI Taxonomy" id="1432052"/>
    <lineage>
        <taxon>Bacteria</taxon>
        <taxon>Bacillati</taxon>
        <taxon>Bacillota</taxon>
        <taxon>Clostridia</taxon>
        <taxon>Lachnospirales</taxon>
        <taxon>Lachnospiraceae</taxon>
        <taxon>Eisenbergiella</taxon>
    </lineage>
</organism>
<dbReference type="Pfam" id="PF21365">
    <property type="entry name" value="Glyco_hydro_31_3rd"/>
    <property type="match status" value="1"/>
</dbReference>
<feature type="domain" description="Glycoside hydrolase family 31 TIM barrel" evidence="3">
    <location>
        <begin position="244"/>
        <end position="580"/>
    </location>
</feature>
<protein>
    <submittedName>
        <fullName evidence="5">Alpha-xylosidase</fullName>
        <ecNumber evidence="5">3.2.1.177</ecNumber>
    </submittedName>
</protein>
<keyword evidence="2 5" id="KW-0326">Glycosidase</keyword>
<dbReference type="Gene3D" id="3.20.20.80">
    <property type="entry name" value="Glycosidases"/>
    <property type="match status" value="1"/>
</dbReference>
<accession>A0A1E3A7P1</accession>
<reference evidence="5 6" key="1">
    <citation type="submission" date="2016-07" db="EMBL/GenBank/DDBJ databases">
        <title>Characterization of isolates of Eisenbergiella tayi derived from blood cultures, using whole genome sequencing.</title>
        <authorList>
            <person name="Burdz T."/>
            <person name="Wiebe D."/>
            <person name="Huynh C."/>
            <person name="Bernard K."/>
        </authorList>
    </citation>
    <scope>NUCLEOTIDE SEQUENCE [LARGE SCALE GENOMIC DNA]</scope>
    <source>
        <strain evidence="5 6">NML 120489</strain>
    </source>
</reference>
<sequence length="682" mass="78228">MIFKKDNCLIYQYDNETVQIEPWGNNAVRVRASMNASFTGNNWALEEKAEGKGEIVVYDDRDASAVVYANMYSGKNESFGSLTNGKITAVVNADGVLSFYNQDKKLLLKEQWKRLKDCPSMPLNVYGREFKAVAGDSFHAAARFIADDEEKIFGMGQYQQKYMNMKGCMLELAQRNSQVSVPFYVSNIGYGFLWNNPAVGKVTFGVNGTEWEAECTKELDYLVIAGDTPAEIEETYMGLVGKAPMMPEYGLGFWQCKLRYQTQEQLLAVAHKYKELGLPLDVIVVDFFHWTQQGEYKFDEKYWPDVPGMCKELADMGIRVMVSVWPTVDYRSENFREMMEKGYLVRTESGVRIAMTCFGQELFFDATNPDARSYVWSKIKENYWDKGARLYWLDVAEPEYTTYDFSNYRYQLGSVMEVGNIYPKLYTKGFYDGMKAEGDENPINLVRSAWAGSAKYGALVWSGDIDSTFECFRRQMRAGLSMAMAGIPWWTTDIGGFHGASGEDSTFRKLFIRWFQYACFCPVMRLHGNREPQKGFEGDMVSGIGLFGSGADNEVYSFGEEVFEICKKYMYLRETLKPYIKEQMRITHEKGTPIMRPLFYDFPEDKKAWETDDAYMFGSDFCVAPMMEEDLYEREVYLPEGCTWKDVFSGSSYEGGQTVKVDAPIDKIPVFVRADSTWTMDF</sequence>
<evidence type="ECO:0000313" key="5">
    <source>
        <dbReference type="EMBL" id="ODM04728.1"/>
    </source>
</evidence>
<evidence type="ECO:0000259" key="4">
    <source>
        <dbReference type="Pfam" id="PF21365"/>
    </source>
</evidence>
<evidence type="ECO:0000313" key="6">
    <source>
        <dbReference type="Proteomes" id="UP000095003"/>
    </source>
</evidence>
<gene>
    <name evidence="5" type="primary">yicI_13</name>
    <name evidence="5" type="ORF">BEH84_05791</name>
</gene>
<dbReference type="SUPFAM" id="SSF51445">
    <property type="entry name" value="(Trans)glycosidases"/>
    <property type="match status" value="1"/>
</dbReference>
<dbReference type="PANTHER" id="PTHR43863">
    <property type="entry name" value="HYDROLASE, PUTATIVE (AFU_ORTHOLOGUE AFUA_1G03140)-RELATED"/>
    <property type="match status" value="1"/>
</dbReference>
<dbReference type="EMBL" id="MCGI01000007">
    <property type="protein sequence ID" value="ODM04728.1"/>
    <property type="molecule type" value="Genomic_DNA"/>
</dbReference>
<dbReference type="InterPro" id="IPR000322">
    <property type="entry name" value="Glyco_hydro_31_TIM"/>
</dbReference>
<evidence type="ECO:0000256" key="1">
    <source>
        <dbReference type="ARBA" id="ARBA00007806"/>
    </source>
</evidence>
<evidence type="ECO:0000259" key="3">
    <source>
        <dbReference type="Pfam" id="PF01055"/>
    </source>
</evidence>